<comment type="similarity">
    <text evidence="1">Belongs to the protein kinase superfamily. RIO-type Ser/Thr kinase family.</text>
</comment>
<evidence type="ECO:0000256" key="8">
    <source>
        <dbReference type="ARBA" id="ARBA00022840"/>
    </source>
</evidence>
<evidence type="ECO:0000256" key="1">
    <source>
        <dbReference type="ARBA" id="ARBA00009196"/>
    </source>
</evidence>
<dbReference type="SMART" id="SM00090">
    <property type="entry name" value="RIO"/>
    <property type="match status" value="1"/>
</dbReference>
<dbReference type="OrthoDB" id="9795258at2"/>
<keyword evidence="8" id="KW-0067">ATP-binding</keyword>
<comment type="catalytic activity">
    <reaction evidence="11">
        <text>L-seryl-[protein] + ATP = O-phospho-L-seryl-[protein] + ADP + H(+)</text>
        <dbReference type="Rhea" id="RHEA:17989"/>
        <dbReference type="Rhea" id="RHEA-COMP:9863"/>
        <dbReference type="Rhea" id="RHEA-COMP:11604"/>
        <dbReference type="ChEBI" id="CHEBI:15378"/>
        <dbReference type="ChEBI" id="CHEBI:29999"/>
        <dbReference type="ChEBI" id="CHEBI:30616"/>
        <dbReference type="ChEBI" id="CHEBI:83421"/>
        <dbReference type="ChEBI" id="CHEBI:456216"/>
        <dbReference type="EC" id="2.7.11.1"/>
    </reaction>
</comment>
<gene>
    <name evidence="13" type="ORF">FOJ82_05135</name>
</gene>
<dbReference type="SUPFAM" id="SSF56112">
    <property type="entry name" value="Protein kinase-like (PK-like)"/>
    <property type="match status" value="1"/>
</dbReference>
<dbReference type="Proteomes" id="UP000317638">
    <property type="component" value="Unassembled WGS sequence"/>
</dbReference>
<dbReference type="GO" id="GO:0004674">
    <property type="term" value="F:protein serine/threonine kinase activity"/>
    <property type="evidence" value="ECO:0007669"/>
    <property type="project" value="UniProtKB-KW"/>
</dbReference>
<dbReference type="InterPro" id="IPR000687">
    <property type="entry name" value="RIO_kinase"/>
</dbReference>
<dbReference type="InterPro" id="IPR011009">
    <property type="entry name" value="Kinase-like_dom_sf"/>
</dbReference>
<keyword evidence="14" id="KW-1185">Reference proteome</keyword>
<evidence type="ECO:0000256" key="5">
    <source>
        <dbReference type="ARBA" id="ARBA00022723"/>
    </source>
</evidence>
<evidence type="ECO:0000313" key="14">
    <source>
        <dbReference type="Proteomes" id="UP000317638"/>
    </source>
</evidence>
<dbReference type="Pfam" id="PF01163">
    <property type="entry name" value="RIO1"/>
    <property type="match status" value="1"/>
</dbReference>
<dbReference type="EMBL" id="VKKG01000001">
    <property type="protein sequence ID" value="TRY20248.1"/>
    <property type="molecule type" value="Genomic_DNA"/>
</dbReference>
<dbReference type="InterPro" id="IPR018934">
    <property type="entry name" value="RIO_dom"/>
</dbReference>
<evidence type="ECO:0000256" key="11">
    <source>
        <dbReference type="ARBA" id="ARBA00048679"/>
    </source>
</evidence>
<evidence type="ECO:0000256" key="10">
    <source>
        <dbReference type="ARBA" id="ARBA00047899"/>
    </source>
</evidence>
<evidence type="ECO:0000256" key="9">
    <source>
        <dbReference type="ARBA" id="ARBA00022842"/>
    </source>
</evidence>
<dbReference type="EC" id="2.7.11.1" evidence="2"/>
<reference evidence="13 14" key="1">
    <citation type="submission" date="2019-07" db="EMBL/GenBank/DDBJ databases">
        <authorList>
            <person name="Zhou L.-Y."/>
        </authorList>
    </citation>
    <scope>NUCLEOTIDE SEQUENCE [LARGE SCALE GENOMIC DNA]</scope>
    <source>
        <strain evidence="13 14">YIM 101269</strain>
    </source>
</reference>
<dbReference type="InterPro" id="IPR051272">
    <property type="entry name" value="RIO-type_Ser/Thr_kinase"/>
</dbReference>
<name>A0A553K6B1_9ACTN</name>
<keyword evidence="3 13" id="KW-0723">Serine/threonine-protein kinase</keyword>
<dbReference type="Gene3D" id="3.30.200.20">
    <property type="entry name" value="Phosphorylase Kinase, domain 1"/>
    <property type="match status" value="1"/>
</dbReference>
<dbReference type="PANTHER" id="PTHR45723">
    <property type="entry name" value="SERINE/THREONINE-PROTEIN KINASE RIO1"/>
    <property type="match status" value="1"/>
</dbReference>
<dbReference type="Gene3D" id="1.10.510.10">
    <property type="entry name" value="Transferase(Phosphotransferase) domain 1"/>
    <property type="match status" value="1"/>
</dbReference>
<comment type="caution">
    <text evidence="13">The sequence shown here is derived from an EMBL/GenBank/DDBJ whole genome shotgun (WGS) entry which is preliminary data.</text>
</comment>
<keyword evidence="5" id="KW-0479">Metal-binding</keyword>
<dbReference type="GO" id="GO:0005524">
    <property type="term" value="F:ATP binding"/>
    <property type="evidence" value="ECO:0007669"/>
    <property type="project" value="UniProtKB-KW"/>
</dbReference>
<evidence type="ECO:0000256" key="2">
    <source>
        <dbReference type="ARBA" id="ARBA00012513"/>
    </source>
</evidence>
<keyword evidence="9" id="KW-0460">Magnesium</keyword>
<evidence type="ECO:0000256" key="7">
    <source>
        <dbReference type="ARBA" id="ARBA00022777"/>
    </source>
</evidence>
<sequence>MPNLLSSFSWSDVPFTAYVDDLDDDQRWSTWDSVERLCRGPEPWPDWVVTAAAAIDTDLGVLKSGKEADVSLLERAVPDDPTRSCVMAAKRYRSTERRLFHRDTAYTEGRRVRNSRDVRAMARRSTHGRAVESGLWARAEWNALKTLYTAGVPVPYPVQIDGTEILMEFISDDGVAAAPRLHQTRPSAPQLAALFAQLLAAMQTMARLGLVHGDLSPYNTLVAGLQGDEPRLVIIDVPQLMDLASNPNAFDLLHRDCLNMAAWFSAAGLDVDGDDLLEEVLAHAW</sequence>
<accession>A0A553K6B1</accession>
<evidence type="ECO:0000313" key="13">
    <source>
        <dbReference type="EMBL" id="TRY20248.1"/>
    </source>
</evidence>
<evidence type="ECO:0000259" key="12">
    <source>
        <dbReference type="SMART" id="SM00090"/>
    </source>
</evidence>
<organism evidence="13 14">
    <name type="scientific">Tessaracoccus rhinocerotis</name>
    <dbReference type="NCBI Taxonomy" id="1689449"/>
    <lineage>
        <taxon>Bacteria</taxon>
        <taxon>Bacillati</taxon>
        <taxon>Actinomycetota</taxon>
        <taxon>Actinomycetes</taxon>
        <taxon>Propionibacteriales</taxon>
        <taxon>Propionibacteriaceae</taxon>
        <taxon>Tessaracoccus</taxon>
    </lineage>
</organism>
<feature type="domain" description="RIO kinase" evidence="12">
    <location>
        <begin position="50"/>
        <end position="282"/>
    </location>
</feature>
<protein>
    <recommendedName>
        <fullName evidence="2">non-specific serine/threonine protein kinase</fullName>
        <ecNumber evidence="2">2.7.11.1</ecNumber>
    </recommendedName>
</protein>
<evidence type="ECO:0000256" key="6">
    <source>
        <dbReference type="ARBA" id="ARBA00022741"/>
    </source>
</evidence>
<dbReference type="GO" id="GO:0046872">
    <property type="term" value="F:metal ion binding"/>
    <property type="evidence" value="ECO:0007669"/>
    <property type="project" value="UniProtKB-KW"/>
</dbReference>
<dbReference type="RefSeq" id="WP_143937332.1">
    <property type="nucleotide sequence ID" value="NZ_VKKG01000001.1"/>
</dbReference>
<comment type="catalytic activity">
    <reaction evidence="10">
        <text>L-threonyl-[protein] + ATP = O-phospho-L-threonyl-[protein] + ADP + H(+)</text>
        <dbReference type="Rhea" id="RHEA:46608"/>
        <dbReference type="Rhea" id="RHEA-COMP:11060"/>
        <dbReference type="Rhea" id="RHEA-COMP:11605"/>
        <dbReference type="ChEBI" id="CHEBI:15378"/>
        <dbReference type="ChEBI" id="CHEBI:30013"/>
        <dbReference type="ChEBI" id="CHEBI:30616"/>
        <dbReference type="ChEBI" id="CHEBI:61977"/>
        <dbReference type="ChEBI" id="CHEBI:456216"/>
        <dbReference type="EC" id="2.7.11.1"/>
    </reaction>
</comment>
<evidence type="ECO:0000256" key="3">
    <source>
        <dbReference type="ARBA" id="ARBA00022527"/>
    </source>
</evidence>
<keyword evidence="4" id="KW-0808">Transferase</keyword>
<proteinExistence type="inferred from homology"/>
<keyword evidence="6" id="KW-0547">Nucleotide-binding</keyword>
<evidence type="ECO:0000256" key="4">
    <source>
        <dbReference type="ARBA" id="ARBA00022679"/>
    </source>
</evidence>
<keyword evidence="7 13" id="KW-0418">Kinase</keyword>
<dbReference type="AlphaFoldDB" id="A0A553K6B1"/>